<protein>
    <recommendedName>
        <fullName evidence="5">H15 domain-containing protein</fullName>
    </recommendedName>
</protein>
<dbReference type="PROSITE" id="PS51504">
    <property type="entry name" value="H15"/>
    <property type="match status" value="1"/>
</dbReference>
<dbReference type="SUPFAM" id="SSF46785">
    <property type="entry name" value="Winged helix' DNA-binding domain"/>
    <property type="match status" value="1"/>
</dbReference>
<evidence type="ECO:0000313" key="6">
    <source>
        <dbReference type="EMBL" id="KAE9450370.1"/>
    </source>
</evidence>
<keyword evidence="2" id="KW-0238">DNA-binding</keyword>
<evidence type="ECO:0000256" key="1">
    <source>
        <dbReference type="ARBA" id="ARBA00004123"/>
    </source>
</evidence>
<evidence type="ECO:0000256" key="4">
    <source>
        <dbReference type="SAM" id="MobiDB-lite"/>
    </source>
</evidence>
<dbReference type="InterPro" id="IPR036390">
    <property type="entry name" value="WH_DNA-bd_sf"/>
</dbReference>
<feature type="compositionally biased region" description="Low complexity" evidence="4">
    <location>
        <begin position="336"/>
        <end position="345"/>
    </location>
</feature>
<dbReference type="GO" id="GO:0005730">
    <property type="term" value="C:nucleolus"/>
    <property type="evidence" value="ECO:0007669"/>
    <property type="project" value="TreeGrafter"/>
</dbReference>
<comment type="subcellular location">
    <subcellularLocation>
        <location evidence="1">Nucleus</location>
    </subcellularLocation>
</comment>
<dbReference type="GO" id="GO:0030261">
    <property type="term" value="P:chromosome condensation"/>
    <property type="evidence" value="ECO:0007669"/>
    <property type="project" value="TreeGrafter"/>
</dbReference>
<dbReference type="GO" id="GO:0031492">
    <property type="term" value="F:nucleosomal DNA binding"/>
    <property type="evidence" value="ECO:0007669"/>
    <property type="project" value="TreeGrafter"/>
</dbReference>
<dbReference type="GO" id="GO:0006334">
    <property type="term" value="P:nucleosome assembly"/>
    <property type="evidence" value="ECO:0007669"/>
    <property type="project" value="InterPro"/>
</dbReference>
<dbReference type="PANTHER" id="PTHR11467">
    <property type="entry name" value="HISTONE H1"/>
    <property type="match status" value="1"/>
</dbReference>
<dbReference type="GO" id="GO:0003690">
    <property type="term" value="F:double-stranded DNA binding"/>
    <property type="evidence" value="ECO:0007669"/>
    <property type="project" value="TreeGrafter"/>
</dbReference>
<organism evidence="6">
    <name type="scientific">Rhododendron williamsianum</name>
    <dbReference type="NCBI Taxonomy" id="262921"/>
    <lineage>
        <taxon>Eukaryota</taxon>
        <taxon>Viridiplantae</taxon>
        <taxon>Streptophyta</taxon>
        <taxon>Embryophyta</taxon>
        <taxon>Tracheophyta</taxon>
        <taxon>Spermatophyta</taxon>
        <taxon>Magnoliopsida</taxon>
        <taxon>eudicotyledons</taxon>
        <taxon>Gunneridae</taxon>
        <taxon>Pentapetalae</taxon>
        <taxon>asterids</taxon>
        <taxon>Ericales</taxon>
        <taxon>Ericaceae</taxon>
        <taxon>Ericoideae</taxon>
        <taxon>Rhodoreae</taxon>
        <taxon>Rhododendron</taxon>
    </lineage>
</organism>
<dbReference type="EMBL" id="QEFC01002854">
    <property type="protein sequence ID" value="KAE9450370.1"/>
    <property type="molecule type" value="Genomic_DNA"/>
</dbReference>
<dbReference type="PANTHER" id="PTHR11467:SF109">
    <property type="entry name" value="H15 DOMAIN-CONTAINING PROTEIN"/>
    <property type="match status" value="1"/>
</dbReference>
<dbReference type="PRINTS" id="PR00929">
    <property type="entry name" value="ATHOOK"/>
</dbReference>
<feature type="region of interest" description="Disordered" evidence="4">
    <location>
        <begin position="336"/>
        <end position="465"/>
    </location>
</feature>
<dbReference type="GO" id="GO:0000786">
    <property type="term" value="C:nucleosome"/>
    <property type="evidence" value="ECO:0007669"/>
    <property type="project" value="InterPro"/>
</dbReference>
<feature type="compositionally biased region" description="Basic residues" evidence="4">
    <location>
        <begin position="346"/>
        <end position="355"/>
    </location>
</feature>
<dbReference type="OrthoDB" id="1110759at2759"/>
<dbReference type="InterPro" id="IPR017956">
    <property type="entry name" value="AT_hook_DNA-bd_motif"/>
</dbReference>
<dbReference type="AlphaFoldDB" id="A0A6A4KXF1"/>
<evidence type="ECO:0000259" key="5">
    <source>
        <dbReference type="PROSITE" id="PS51504"/>
    </source>
</evidence>
<sequence>MIITALKELSEERGSSEESISKFIKSKYADLPWAHSTFLKLHLLKLCESGEIDVTHENCYLLGDAITKLSPGQNTGGSRKRERRLKEKRDRLCMEDVIKEENQPEEEETARTEMEIQVTEDQNKVIAVQNQVTKEREVFEEHNQPSGEYDEVIVEQVKVEEEQDELRKVQNQTIILDDAIGYGGCDEKTREQKVYTGVIEEQKQLKEVQNDVSEGKTLSNKGQEITVIEGKSKYLEQQIEVITKQDKRQKNEIKLPENHSQMAELQSRVVKGLSWSQIHKQQQQEQEKPQHRKLVIRLRPPIPESASVANVSESLPLDHCHDELAAFIKILSPTNQQYQNEQQQPVKRRRGRPPKPKPEAVENSGLLSNSSDLQQKHQARGRPPKCKSSPGQPGQRRRGRPPKLRPEADETTGLSLNSSFHHNPHPQMQQGENLVLGRTPTCKSSAGRDVEIHKSSSNSSVQVGEGHERWTQEFKDGIVGLPTCRYVAPSLEAMPSGIASAPFAPYGIPFASELEILGSWMHHLQGSATQGAIKVSTSLQTMIPQPGNSYEDPVVRLAQIEQTDSNKLKLVALAKRNGLAYSPHARFHSSMLSLGKLMAAGANLVSSNTAWQAEDDSMFMIISLCVIHRYQHLGDRYDAYSLKCNMVYELE</sequence>
<proteinExistence type="predicted"/>
<dbReference type="Gene3D" id="1.10.10.10">
    <property type="entry name" value="Winged helix-like DNA-binding domain superfamily/Winged helix DNA-binding domain"/>
    <property type="match status" value="1"/>
</dbReference>
<dbReference type="InterPro" id="IPR005818">
    <property type="entry name" value="Histone_H1/H5_H15"/>
</dbReference>
<dbReference type="InterPro" id="IPR036388">
    <property type="entry name" value="WH-like_DNA-bd_sf"/>
</dbReference>
<accession>A0A6A4KXF1</accession>
<comment type="caution">
    <text evidence="6">The sequence shown here is derived from an EMBL/GenBank/DDBJ whole genome shotgun (WGS) entry which is preliminary data.</text>
</comment>
<feature type="compositionally biased region" description="Polar residues" evidence="4">
    <location>
        <begin position="412"/>
        <end position="432"/>
    </location>
</feature>
<feature type="non-terminal residue" evidence="6">
    <location>
        <position position="1"/>
    </location>
</feature>
<evidence type="ECO:0000256" key="2">
    <source>
        <dbReference type="ARBA" id="ARBA00023125"/>
    </source>
</evidence>
<dbReference type="GO" id="GO:0045910">
    <property type="term" value="P:negative regulation of DNA recombination"/>
    <property type="evidence" value="ECO:0007669"/>
    <property type="project" value="TreeGrafter"/>
</dbReference>
<evidence type="ECO:0000256" key="3">
    <source>
        <dbReference type="ARBA" id="ARBA00023242"/>
    </source>
</evidence>
<dbReference type="SMART" id="SM00526">
    <property type="entry name" value="H15"/>
    <property type="match status" value="1"/>
</dbReference>
<name>A0A6A4KXF1_9ERIC</name>
<feature type="domain" description="H15" evidence="5">
    <location>
        <begin position="1"/>
        <end position="64"/>
    </location>
</feature>
<keyword evidence="3" id="KW-0539">Nucleus</keyword>
<reference evidence="6" key="1">
    <citation type="journal article" date="2019" name="Genome Biol. Evol.">
        <title>The Rhododendron genome and chromosomal organization provide insight into shared whole-genome duplications across the heath family (Ericaceae).</title>
        <authorList>
            <person name="Soza V.L."/>
            <person name="Lindsley D."/>
            <person name="Waalkes A."/>
            <person name="Ramage E."/>
            <person name="Patwardhan R.P."/>
            <person name="Burton J.N."/>
            <person name="Adey A."/>
            <person name="Kumar A."/>
            <person name="Qiu R."/>
            <person name="Shendure J."/>
            <person name="Hall B."/>
        </authorList>
    </citation>
    <scope>NUCLEOTIDE SEQUENCE</scope>
    <source>
        <strain evidence="6">RSF 1966-606</strain>
    </source>
</reference>
<gene>
    <name evidence="6" type="ORF">C3L33_17731</name>
</gene>
<dbReference type="Pfam" id="PF00538">
    <property type="entry name" value="Linker_histone"/>
    <property type="match status" value="1"/>
</dbReference>